<keyword evidence="6 10" id="KW-0560">Oxidoreductase</keyword>
<protein>
    <submittedName>
        <fullName evidence="11">Cytochrome P450</fullName>
    </submittedName>
</protein>
<evidence type="ECO:0000256" key="8">
    <source>
        <dbReference type="ARBA" id="ARBA00023033"/>
    </source>
</evidence>
<keyword evidence="7 9" id="KW-0408">Iron</keyword>
<dbReference type="Gene3D" id="1.10.630.10">
    <property type="entry name" value="Cytochrome P450"/>
    <property type="match status" value="1"/>
</dbReference>
<comment type="caution">
    <text evidence="11">The sequence shown here is derived from an EMBL/GenBank/DDBJ whole genome shotgun (WGS) entry which is preliminary data.</text>
</comment>
<keyword evidence="8 10" id="KW-0503">Monooxygenase</keyword>
<evidence type="ECO:0000256" key="7">
    <source>
        <dbReference type="ARBA" id="ARBA00023004"/>
    </source>
</evidence>
<feature type="binding site" description="axial binding residue" evidence="9">
    <location>
        <position position="427"/>
    </location>
    <ligand>
        <name>heme</name>
        <dbReference type="ChEBI" id="CHEBI:30413"/>
    </ligand>
    <ligandPart>
        <name>Fe</name>
        <dbReference type="ChEBI" id="CHEBI:18248"/>
    </ligandPart>
</feature>
<dbReference type="GO" id="GO:0004497">
    <property type="term" value="F:monooxygenase activity"/>
    <property type="evidence" value="ECO:0007669"/>
    <property type="project" value="UniProtKB-KW"/>
</dbReference>
<dbReference type="InterPro" id="IPR001128">
    <property type="entry name" value="Cyt_P450"/>
</dbReference>
<keyword evidence="4 9" id="KW-0349">Heme</keyword>
<dbReference type="SUPFAM" id="SSF48264">
    <property type="entry name" value="Cytochrome P450"/>
    <property type="match status" value="1"/>
</dbReference>
<proteinExistence type="inferred from homology"/>
<dbReference type="PANTHER" id="PTHR46300:SF7">
    <property type="entry name" value="P450, PUTATIVE (EUROFUNG)-RELATED"/>
    <property type="match status" value="1"/>
</dbReference>
<dbReference type="PROSITE" id="PS00086">
    <property type="entry name" value="CYTOCHROME_P450"/>
    <property type="match status" value="1"/>
</dbReference>
<dbReference type="AlphaFoldDB" id="A0A8I2YRB9"/>
<dbReference type="EMBL" id="JAGFBS010000014">
    <property type="protein sequence ID" value="KAG6375628.1"/>
    <property type="molecule type" value="Genomic_DNA"/>
</dbReference>
<accession>A0A8I2YRB9</accession>
<evidence type="ECO:0000256" key="2">
    <source>
        <dbReference type="ARBA" id="ARBA00005179"/>
    </source>
</evidence>
<comment type="cofactor">
    <cofactor evidence="1 9">
        <name>heme</name>
        <dbReference type="ChEBI" id="CHEBI:30413"/>
    </cofactor>
</comment>
<dbReference type="CDD" id="cd11065">
    <property type="entry name" value="CYP64-like"/>
    <property type="match status" value="1"/>
</dbReference>
<reference evidence="11" key="1">
    <citation type="submission" date="2021-03" db="EMBL/GenBank/DDBJ databases">
        <title>Evolutionary innovations through gain and loss of genes in the ectomycorrhizal Boletales.</title>
        <authorList>
            <person name="Wu G."/>
            <person name="Miyauchi S."/>
            <person name="Morin E."/>
            <person name="Yang Z.-L."/>
            <person name="Xu J."/>
            <person name="Martin F.M."/>
        </authorList>
    </citation>
    <scope>NUCLEOTIDE SEQUENCE</scope>
    <source>
        <strain evidence="11">BR01</strain>
    </source>
</reference>
<dbReference type="InterPro" id="IPR036396">
    <property type="entry name" value="Cyt_P450_sf"/>
</dbReference>
<comment type="pathway">
    <text evidence="2">Secondary metabolite biosynthesis.</text>
</comment>
<dbReference type="GO" id="GO:0020037">
    <property type="term" value="F:heme binding"/>
    <property type="evidence" value="ECO:0007669"/>
    <property type="project" value="InterPro"/>
</dbReference>
<organism evidence="11 12">
    <name type="scientific">Boletus reticuloceps</name>
    <dbReference type="NCBI Taxonomy" id="495285"/>
    <lineage>
        <taxon>Eukaryota</taxon>
        <taxon>Fungi</taxon>
        <taxon>Dikarya</taxon>
        <taxon>Basidiomycota</taxon>
        <taxon>Agaricomycotina</taxon>
        <taxon>Agaricomycetes</taxon>
        <taxon>Agaricomycetidae</taxon>
        <taxon>Boletales</taxon>
        <taxon>Boletineae</taxon>
        <taxon>Boletaceae</taxon>
        <taxon>Boletoideae</taxon>
        <taxon>Boletus</taxon>
    </lineage>
</organism>
<keyword evidence="12" id="KW-1185">Reference proteome</keyword>
<dbReference type="InterPro" id="IPR017972">
    <property type="entry name" value="Cyt_P450_CS"/>
</dbReference>
<dbReference type="GO" id="GO:0016705">
    <property type="term" value="F:oxidoreductase activity, acting on paired donors, with incorporation or reduction of molecular oxygen"/>
    <property type="evidence" value="ECO:0007669"/>
    <property type="project" value="InterPro"/>
</dbReference>
<dbReference type="PANTHER" id="PTHR46300">
    <property type="entry name" value="P450, PUTATIVE (EUROFUNG)-RELATED-RELATED"/>
    <property type="match status" value="1"/>
</dbReference>
<dbReference type="Proteomes" id="UP000683000">
    <property type="component" value="Unassembled WGS sequence"/>
</dbReference>
<evidence type="ECO:0000256" key="1">
    <source>
        <dbReference type="ARBA" id="ARBA00001971"/>
    </source>
</evidence>
<evidence type="ECO:0000256" key="5">
    <source>
        <dbReference type="ARBA" id="ARBA00022723"/>
    </source>
</evidence>
<dbReference type="Pfam" id="PF00067">
    <property type="entry name" value="p450"/>
    <property type="match status" value="1"/>
</dbReference>
<evidence type="ECO:0000313" key="11">
    <source>
        <dbReference type="EMBL" id="KAG6375628.1"/>
    </source>
</evidence>
<dbReference type="OrthoDB" id="2676857at2759"/>
<evidence type="ECO:0000256" key="3">
    <source>
        <dbReference type="ARBA" id="ARBA00010617"/>
    </source>
</evidence>
<name>A0A8I2YRB9_9AGAM</name>
<evidence type="ECO:0000256" key="9">
    <source>
        <dbReference type="PIRSR" id="PIRSR602401-1"/>
    </source>
</evidence>
<dbReference type="GO" id="GO:0005506">
    <property type="term" value="F:iron ion binding"/>
    <property type="evidence" value="ECO:0007669"/>
    <property type="project" value="InterPro"/>
</dbReference>
<dbReference type="InterPro" id="IPR002401">
    <property type="entry name" value="Cyt_P450_E_grp-I"/>
</dbReference>
<evidence type="ECO:0000256" key="10">
    <source>
        <dbReference type="RuleBase" id="RU000461"/>
    </source>
</evidence>
<comment type="similarity">
    <text evidence="3 10">Belongs to the cytochrome P450 family.</text>
</comment>
<sequence>MVAHLLTNACLLGWALYLVVRLVWKSSPLPPGPPGWPLIGNLLDVRTLADAPYKMLGAMSSPIITLRALGARYIILDSSKVAEDLLEKQSPITSNRPHFTLGGELVGYNKATGFLQYGDTHRKHRKLFNQHIGIKRSLVVFYPTVEAEAKQFVCNLLKNPDDLNVHCRRTAARCVFRISHGYSVKHDGDLFQEMSNRALHIVFTASATGFLVDLLPILQYLPEWFPGCGFHKDTKRWRKIVDDAVNIPHEFVLEQLAKGDAEPSFTSRLLQQGLTPEDEEILKWASFMMHLGASDTMPSMLLAFFRAMTMYPEVQKKAQAEVDSIVGDDRLPTMEDRDALPYVNAICMEILRWNVVLPISGHVSTKDIHYEGYLIPKGSFLLPNIWFILSNPETYQDPERFDPERFLGEHQQPDPREACFGWGRRACPGARLAESMLFIYVATALATLNVSRYVENGVECVLTYEFEEGLLRRIKPFKCRITPRSKGDLLEG</sequence>
<dbReference type="InterPro" id="IPR050364">
    <property type="entry name" value="Cytochrome_P450_fung"/>
</dbReference>
<dbReference type="PRINTS" id="PR00463">
    <property type="entry name" value="EP450I"/>
</dbReference>
<evidence type="ECO:0000256" key="4">
    <source>
        <dbReference type="ARBA" id="ARBA00022617"/>
    </source>
</evidence>
<evidence type="ECO:0000256" key="6">
    <source>
        <dbReference type="ARBA" id="ARBA00023002"/>
    </source>
</evidence>
<keyword evidence="5 9" id="KW-0479">Metal-binding</keyword>
<evidence type="ECO:0000313" key="12">
    <source>
        <dbReference type="Proteomes" id="UP000683000"/>
    </source>
</evidence>
<gene>
    <name evidence="11" type="ORF">JVT61DRAFT_3196</name>
</gene>